<organism evidence="1">
    <name type="scientific">termite gut metagenome</name>
    <dbReference type="NCBI Taxonomy" id="433724"/>
    <lineage>
        <taxon>unclassified sequences</taxon>
        <taxon>metagenomes</taxon>
        <taxon>organismal metagenomes</taxon>
    </lineage>
</organism>
<sequence>YAKSYEEALLKMYNPQTDSEALKANPDDFESLRGGYPLRREEVGYKVVIENISLFT</sequence>
<protein>
    <submittedName>
        <fullName evidence="1">Erythronate-4-phosphate dehydrogenase</fullName>
        <ecNumber evidence="1">1.1.1.290</ecNumber>
    </submittedName>
</protein>
<comment type="caution">
    <text evidence="1">The sequence shown here is derived from an EMBL/GenBank/DDBJ whole genome shotgun (WGS) entry which is preliminary data.</text>
</comment>
<dbReference type="Gene3D" id="3.30.1370.170">
    <property type="match status" value="1"/>
</dbReference>
<accession>A0A5J4P7C1</accession>
<dbReference type="InterPro" id="IPR038251">
    <property type="entry name" value="PdxB_dimer_sf"/>
</dbReference>
<proteinExistence type="predicted"/>
<dbReference type="AlphaFoldDB" id="A0A5J4P7C1"/>
<dbReference type="GO" id="GO:0033711">
    <property type="term" value="F:4-phosphoerythronate dehydrogenase activity"/>
    <property type="evidence" value="ECO:0007669"/>
    <property type="project" value="UniProtKB-EC"/>
</dbReference>
<dbReference type="EMBL" id="SNRY01011689">
    <property type="protein sequence ID" value="KAA6304219.1"/>
    <property type="molecule type" value="Genomic_DNA"/>
</dbReference>
<dbReference type="GO" id="GO:0046983">
    <property type="term" value="F:protein dimerization activity"/>
    <property type="evidence" value="ECO:0007669"/>
    <property type="project" value="InterPro"/>
</dbReference>
<keyword evidence="1" id="KW-0560">Oxidoreductase</keyword>
<gene>
    <name evidence="1" type="ORF">EZS27_044138</name>
</gene>
<name>A0A5J4P7C1_9ZZZZ</name>
<feature type="non-terminal residue" evidence="1">
    <location>
        <position position="1"/>
    </location>
</feature>
<dbReference type="EC" id="1.1.1.290" evidence="1"/>
<reference evidence="1" key="1">
    <citation type="submission" date="2019-03" db="EMBL/GenBank/DDBJ databases">
        <title>Single cell metagenomics reveals metabolic interactions within the superorganism composed of flagellate Streblomastix strix and complex community of Bacteroidetes bacteria on its surface.</title>
        <authorList>
            <person name="Treitli S.C."/>
            <person name="Kolisko M."/>
            <person name="Husnik F."/>
            <person name="Keeling P."/>
            <person name="Hampl V."/>
        </authorList>
    </citation>
    <scope>NUCLEOTIDE SEQUENCE</scope>
    <source>
        <strain evidence="1">STM</strain>
    </source>
</reference>
<evidence type="ECO:0000313" key="1">
    <source>
        <dbReference type="EMBL" id="KAA6304219.1"/>
    </source>
</evidence>